<feature type="compositionally biased region" description="Basic and acidic residues" evidence="1">
    <location>
        <begin position="739"/>
        <end position="748"/>
    </location>
</feature>
<keyword evidence="3" id="KW-0418">Kinase</keyword>
<dbReference type="EMBL" id="DF237448">
    <property type="protein sequence ID" value="GAQ89220.1"/>
    <property type="molecule type" value="Genomic_DNA"/>
</dbReference>
<keyword evidence="3" id="KW-0808">Transferase</keyword>
<dbReference type="OMA" id="FVCQAGY"/>
<proteinExistence type="predicted"/>
<protein>
    <submittedName>
        <fullName evidence="3">Ceramide kinase</fullName>
    </submittedName>
</protein>
<name>A0A1Y1IE64_KLENI</name>
<dbReference type="PANTHER" id="PTHR12358">
    <property type="entry name" value="SPHINGOSINE KINASE"/>
    <property type="match status" value="1"/>
</dbReference>
<dbReference type="InterPro" id="IPR001206">
    <property type="entry name" value="Diacylglycerol_kinase_cat_dom"/>
</dbReference>
<dbReference type="GO" id="GO:0001729">
    <property type="term" value="F:ceramide kinase activity"/>
    <property type="evidence" value="ECO:0000318"/>
    <property type="project" value="GO_Central"/>
</dbReference>
<feature type="compositionally biased region" description="Basic residues" evidence="1">
    <location>
        <begin position="351"/>
        <end position="362"/>
    </location>
</feature>
<feature type="domain" description="DAGKc" evidence="2">
    <location>
        <begin position="646"/>
        <end position="705"/>
    </location>
</feature>
<dbReference type="AlphaFoldDB" id="A0A1Y1IE64"/>
<dbReference type="InterPro" id="IPR050187">
    <property type="entry name" value="Lipid_Phosphate_FormReg"/>
</dbReference>
<feature type="region of interest" description="Disordered" evidence="1">
    <location>
        <begin position="14"/>
        <end position="33"/>
    </location>
</feature>
<dbReference type="Gene3D" id="3.40.50.10330">
    <property type="entry name" value="Probable inorganic polyphosphate/atp-NAD kinase, domain 1"/>
    <property type="match status" value="1"/>
</dbReference>
<feature type="region of interest" description="Disordered" evidence="1">
    <location>
        <begin position="291"/>
        <end position="364"/>
    </location>
</feature>
<dbReference type="PROSITE" id="PS50146">
    <property type="entry name" value="DAGK"/>
    <property type="match status" value="2"/>
</dbReference>
<dbReference type="InterPro" id="IPR016064">
    <property type="entry name" value="NAD/diacylglycerol_kinase_sf"/>
</dbReference>
<dbReference type="SUPFAM" id="SSF111331">
    <property type="entry name" value="NAD kinase/diacylglycerol kinase-like"/>
    <property type="match status" value="2"/>
</dbReference>
<dbReference type="Proteomes" id="UP000054558">
    <property type="component" value="Unassembled WGS sequence"/>
</dbReference>
<dbReference type="InterPro" id="IPR045363">
    <property type="entry name" value="CERK_C"/>
</dbReference>
<evidence type="ECO:0000313" key="3">
    <source>
        <dbReference type="EMBL" id="GAQ89220.1"/>
    </source>
</evidence>
<evidence type="ECO:0000313" key="4">
    <source>
        <dbReference type="Proteomes" id="UP000054558"/>
    </source>
</evidence>
<evidence type="ECO:0000259" key="2">
    <source>
        <dbReference type="PROSITE" id="PS50146"/>
    </source>
</evidence>
<dbReference type="PANTHER" id="PTHR12358:SF6">
    <property type="entry name" value="CERAMIDE KINASE"/>
    <property type="match status" value="1"/>
</dbReference>
<dbReference type="Gene3D" id="2.60.200.40">
    <property type="match status" value="1"/>
</dbReference>
<dbReference type="Pfam" id="PF00781">
    <property type="entry name" value="DAGK_cat"/>
    <property type="match status" value="1"/>
</dbReference>
<dbReference type="STRING" id="105231.A0A1Y1IE64"/>
<organism evidence="3 4">
    <name type="scientific">Klebsormidium nitens</name>
    <name type="common">Green alga</name>
    <name type="synonym">Ulothrix nitens</name>
    <dbReference type="NCBI Taxonomy" id="105231"/>
    <lineage>
        <taxon>Eukaryota</taxon>
        <taxon>Viridiplantae</taxon>
        <taxon>Streptophyta</taxon>
        <taxon>Klebsormidiophyceae</taxon>
        <taxon>Klebsormidiales</taxon>
        <taxon>Klebsormidiaceae</taxon>
        <taxon>Klebsormidium</taxon>
    </lineage>
</organism>
<feature type="compositionally biased region" description="Polar residues" evidence="1">
    <location>
        <begin position="313"/>
        <end position="326"/>
    </location>
</feature>
<dbReference type="GO" id="GO:0016020">
    <property type="term" value="C:membrane"/>
    <property type="evidence" value="ECO:0007669"/>
    <property type="project" value="GOC"/>
</dbReference>
<feature type="domain" description="DAGKc" evidence="2">
    <location>
        <begin position="198"/>
        <end position="290"/>
    </location>
</feature>
<feature type="region of interest" description="Disordered" evidence="1">
    <location>
        <begin position="726"/>
        <end position="748"/>
    </location>
</feature>
<gene>
    <name evidence="3" type="ORF">KFL_004990050</name>
</gene>
<dbReference type="GO" id="GO:0006672">
    <property type="term" value="P:ceramide metabolic process"/>
    <property type="evidence" value="ECO:0000318"/>
    <property type="project" value="GO_Central"/>
</dbReference>
<dbReference type="OrthoDB" id="2017552at2759"/>
<feature type="region of interest" description="Disordered" evidence="1">
    <location>
        <begin position="65"/>
        <end position="90"/>
    </location>
</feature>
<reference evidence="3 4" key="1">
    <citation type="journal article" date="2014" name="Nat. Commun.">
        <title>Klebsormidium flaccidum genome reveals primary factors for plant terrestrial adaptation.</title>
        <authorList>
            <person name="Hori K."/>
            <person name="Maruyama F."/>
            <person name="Fujisawa T."/>
            <person name="Togashi T."/>
            <person name="Yamamoto N."/>
            <person name="Seo M."/>
            <person name="Sato S."/>
            <person name="Yamada T."/>
            <person name="Mori H."/>
            <person name="Tajima N."/>
            <person name="Moriyama T."/>
            <person name="Ikeuchi M."/>
            <person name="Watanabe M."/>
            <person name="Wada H."/>
            <person name="Kobayashi K."/>
            <person name="Saito M."/>
            <person name="Masuda T."/>
            <person name="Sasaki-Sekimoto Y."/>
            <person name="Mashiguchi K."/>
            <person name="Awai K."/>
            <person name="Shimojima M."/>
            <person name="Masuda S."/>
            <person name="Iwai M."/>
            <person name="Nobusawa T."/>
            <person name="Narise T."/>
            <person name="Kondo S."/>
            <person name="Saito H."/>
            <person name="Sato R."/>
            <person name="Murakawa M."/>
            <person name="Ihara Y."/>
            <person name="Oshima-Yamada Y."/>
            <person name="Ohtaka K."/>
            <person name="Satoh M."/>
            <person name="Sonobe K."/>
            <person name="Ishii M."/>
            <person name="Ohtani R."/>
            <person name="Kanamori-Sato M."/>
            <person name="Honoki R."/>
            <person name="Miyazaki D."/>
            <person name="Mochizuki H."/>
            <person name="Umetsu J."/>
            <person name="Higashi K."/>
            <person name="Shibata D."/>
            <person name="Kamiya Y."/>
            <person name="Sato N."/>
            <person name="Nakamura Y."/>
            <person name="Tabata S."/>
            <person name="Ida S."/>
            <person name="Kurokawa K."/>
            <person name="Ohta H."/>
        </authorList>
    </citation>
    <scope>NUCLEOTIDE SEQUENCE [LARGE SCALE GENOMIC DNA]</scope>
    <source>
        <strain evidence="3 4">NIES-2285</strain>
    </source>
</reference>
<sequence length="982" mass="105249">MSSFQRLDLAPLSPERPFQRPVMSRDEPQSAPSDLAMLDGQLHLEGWGPVHVALTDDAIIWERDKRGKSSKKGPGVSLNCFPKSERSRGQKSLPLNNVFAVEIAGPGSIAAHSRLTGKVDKICGLAPQLNRSDDGGQVRLRAAADADPFPGQFIVHTFRKMKDSSVWEPRQRVFGHAEVEVCNAWVTKIQAALSADVKRPKSLLVLVNPFGGKRQAVQTWERIAPLFALAGAKCEVVKTKSVGHAFNLMDQASDGELQSWDGIVVVGGDGLFNEVLNGLLIGRHCAPPPVVPQRSVSAEEGGEAKSAAEQGTKKSGYQQLRPTTSGVPPVVSTEATPDPVPGPNRPEVHRSSSHVRHGHRRANSSGVVIPTSFDAEDPLLAPGMLSLASVTVDKNRAVVSVTATIGIRNPDAQSAGGEAFSDASPATASATATVTAEVLDYEMQASTPDGKAGDGGKDKARVSIDGPVTSNLLGTLPPDHPAAAAAIAAAARAAEAAAIAAARSRASSPFSPAVTSYGVNPEPLTLPAALTPVQTQTETLEAPKEPVPPPSLNTPVGIEPLQIPSPTNPMVTAAVGPFNPSKLPTIHSGFVTEDALQSAARLGLNEATTILTPRGGSAVLERFEEGTAEAVERQEASIIEGILPPGALQKWPLVGKKIRIGLIPAGSTDTVAVSTNGARDPITAALHILLGDRLPLDVVRVTAWDYQHEGGRPDPDHVEMANYGRAPSEQHRGRGSGHLHTEHEDPRRPHVRYAASFAGYGFYGDVMRESELYRWMGPARYDYAGLRTFLRHRTYEAEITYLERGKTFDPSGTTSKPGHRRSNSRVVCRVACHVCSKAGDEEREAEAVGTTDLVGEYKPKALWRTLRGEYHSVAGAVMACRNDKAPDGISTFAHLSDGRMDLILIKDCSRLEYLRQLIRLARKGADPFDLPFVETHKTSQFHFRSLGQQSTWNVDGELLKARELSAQVFRGLVDIFARGPEA</sequence>
<keyword evidence="4" id="KW-1185">Reference proteome</keyword>
<dbReference type="Pfam" id="PF19280">
    <property type="entry name" value="CERK_C"/>
    <property type="match status" value="1"/>
</dbReference>
<evidence type="ECO:0000256" key="1">
    <source>
        <dbReference type="SAM" id="MobiDB-lite"/>
    </source>
</evidence>
<accession>A0A1Y1IE64</accession>
<dbReference type="InterPro" id="IPR017438">
    <property type="entry name" value="ATP-NAD_kinase_N"/>
</dbReference>